<dbReference type="PROSITE" id="PS51843">
    <property type="entry name" value="NR_LBD"/>
    <property type="match status" value="1"/>
</dbReference>
<accession>A0AA88YEV6</accession>
<dbReference type="InterPro" id="IPR050234">
    <property type="entry name" value="Nuclear_hormone_rcpt_NR1"/>
</dbReference>
<feature type="non-terminal residue" evidence="9">
    <location>
        <position position="1"/>
    </location>
</feature>
<evidence type="ECO:0000256" key="5">
    <source>
        <dbReference type="ARBA" id="ARBA00023125"/>
    </source>
</evidence>
<keyword evidence="3" id="KW-0862">Zinc</keyword>
<dbReference type="InterPro" id="IPR035500">
    <property type="entry name" value="NHR-like_dom_sf"/>
</dbReference>
<dbReference type="Pfam" id="PF00104">
    <property type="entry name" value="Hormone_recep"/>
    <property type="match status" value="1"/>
</dbReference>
<dbReference type="PRINTS" id="PR00398">
    <property type="entry name" value="STRDHORMONER"/>
</dbReference>
<evidence type="ECO:0000313" key="10">
    <source>
        <dbReference type="Proteomes" id="UP001186944"/>
    </source>
</evidence>
<dbReference type="AlphaFoldDB" id="A0AA88YEV6"/>
<evidence type="ECO:0000256" key="7">
    <source>
        <dbReference type="ARBA" id="ARBA00023170"/>
    </source>
</evidence>
<proteinExistence type="predicted"/>
<dbReference type="SUPFAM" id="SSF48508">
    <property type="entry name" value="Nuclear receptor ligand-binding domain"/>
    <property type="match status" value="1"/>
</dbReference>
<reference evidence="9" key="1">
    <citation type="submission" date="2019-08" db="EMBL/GenBank/DDBJ databases">
        <title>The improved chromosome-level genome for the pearl oyster Pinctada fucata martensii using PacBio sequencing and Hi-C.</title>
        <authorList>
            <person name="Zheng Z."/>
        </authorList>
    </citation>
    <scope>NUCLEOTIDE SEQUENCE</scope>
    <source>
        <strain evidence="9">ZZ-2019</strain>
        <tissue evidence="9">Adductor muscle</tissue>
    </source>
</reference>
<evidence type="ECO:0000259" key="8">
    <source>
        <dbReference type="PROSITE" id="PS51843"/>
    </source>
</evidence>
<keyword evidence="4" id="KW-0805">Transcription regulation</keyword>
<sequence>DQRKLEQQVFGVKSYLSKQEFDSVYKLTGIDADGRLALMKKMVSHVQRSILKYIMFAKSIPGFLDLSNDDKIALIRGARYEYWLLGHFHHFNSKLGVNVGHDIALTKEDSHRLFGNSLANIDVLFDFCESLRKLDISYEESAILKGIVILFRDRCPLKEPDKVEALQWKLIQCLKYLIKKRHPHSSTRRFTDFINKLVAMRDLTEINKQHNKRLEGFHMDIIKNHQLVYEFLMHQDFEREGEEG</sequence>
<dbReference type="PANTHER" id="PTHR24082:SF506">
    <property type="entry name" value="NR LBD DOMAIN-CONTAINING PROTEIN"/>
    <property type="match status" value="1"/>
</dbReference>
<evidence type="ECO:0000256" key="1">
    <source>
        <dbReference type="ARBA" id="ARBA00022723"/>
    </source>
</evidence>
<dbReference type="SMART" id="SM00430">
    <property type="entry name" value="HOLI"/>
    <property type="match status" value="1"/>
</dbReference>
<organism evidence="9 10">
    <name type="scientific">Pinctada imbricata</name>
    <name type="common">Atlantic pearl-oyster</name>
    <name type="synonym">Pinctada martensii</name>
    <dbReference type="NCBI Taxonomy" id="66713"/>
    <lineage>
        <taxon>Eukaryota</taxon>
        <taxon>Metazoa</taxon>
        <taxon>Spiralia</taxon>
        <taxon>Lophotrochozoa</taxon>
        <taxon>Mollusca</taxon>
        <taxon>Bivalvia</taxon>
        <taxon>Autobranchia</taxon>
        <taxon>Pteriomorphia</taxon>
        <taxon>Pterioida</taxon>
        <taxon>Pterioidea</taxon>
        <taxon>Pteriidae</taxon>
        <taxon>Pinctada</taxon>
    </lineage>
</organism>
<gene>
    <name evidence="9" type="ORF">FSP39_022944</name>
</gene>
<protein>
    <recommendedName>
        <fullName evidence="8">NR LBD domain-containing protein</fullName>
    </recommendedName>
</protein>
<dbReference type="PANTHER" id="PTHR24082">
    <property type="entry name" value="NUCLEAR HORMONE RECEPTOR"/>
    <property type="match status" value="1"/>
</dbReference>
<keyword evidence="7" id="KW-0675">Receptor</keyword>
<name>A0AA88YEV6_PINIB</name>
<keyword evidence="2" id="KW-0863">Zinc-finger</keyword>
<keyword evidence="1" id="KW-0479">Metal-binding</keyword>
<evidence type="ECO:0000313" key="9">
    <source>
        <dbReference type="EMBL" id="KAK3103924.1"/>
    </source>
</evidence>
<dbReference type="Gene3D" id="1.10.565.10">
    <property type="entry name" value="Retinoid X Receptor"/>
    <property type="match status" value="1"/>
</dbReference>
<dbReference type="GO" id="GO:0008270">
    <property type="term" value="F:zinc ion binding"/>
    <property type="evidence" value="ECO:0007669"/>
    <property type="project" value="UniProtKB-KW"/>
</dbReference>
<dbReference type="Proteomes" id="UP001186944">
    <property type="component" value="Unassembled WGS sequence"/>
</dbReference>
<evidence type="ECO:0000256" key="3">
    <source>
        <dbReference type="ARBA" id="ARBA00022833"/>
    </source>
</evidence>
<feature type="domain" description="NR LBD" evidence="8">
    <location>
        <begin position="1"/>
        <end position="236"/>
    </location>
</feature>
<dbReference type="GO" id="GO:0003677">
    <property type="term" value="F:DNA binding"/>
    <property type="evidence" value="ECO:0007669"/>
    <property type="project" value="UniProtKB-KW"/>
</dbReference>
<keyword evidence="10" id="KW-1185">Reference proteome</keyword>
<dbReference type="InterPro" id="IPR001723">
    <property type="entry name" value="Nuclear_hrmn_rcpt"/>
</dbReference>
<evidence type="ECO:0000256" key="4">
    <source>
        <dbReference type="ARBA" id="ARBA00023015"/>
    </source>
</evidence>
<dbReference type="InterPro" id="IPR000536">
    <property type="entry name" value="Nucl_hrmn_rcpt_lig-bd"/>
</dbReference>
<evidence type="ECO:0000256" key="2">
    <source>
        <dbReference type="ARBA" id="ARBA00022771"/>
    </source>
</evidence>
<comment type="caution">
    <text evidence="9">The sequence shown here is derived from an EMBL/GenBank/DDBJ whole genome shotgun (WGS) entry which is preliminary data.</text>
</comment>
<evidence type="ECO:0000256" key="6">
    <source>
        <dbReference type="ARBA" id="ARBA00023163"/>
    </source>
</evidence>
<keyword evidence="5" id="KW-0238">DNA-binding</keyword>
<dbReference type="EMBL" id="VSWD01000005">
    <property type="protein sequence ID" value="KAK3103924.1"/>
    <property type="molecule type" value="Genomic_DNA"/>
</dbReference>
<keyword evidence="6" id="KW-0804">Transcription</keyword>